<feature type="compositionally biased region" description="Polar residues" evidence="1">
    <location>
        <begin position="79"/>
        <end position="102"/>
    </location>
</feature>
<keyword evidence="3" id="KW-1185">Reference proteome</keyword>
<evidence type="ECO:0000313" key="3">
    <source>
        <dbReference type="Proteomes" id="UP001142055"/>
    </source>
</evidence>
<sequence length="393" mass="45182">MNSKNAGRSRISSRLARRQNRTGDKNVADVINSPIISLGQNGQPLDEIDMMFDGLRSKMYPICAPLNKKVNTHNLANIPSLKSNEGNSSGDIENGLKNNESLDNNRKDLSQRRNANSLIESRNKFRQLLNQIQSKSKPMSNGNNNKNDTLFDGYELKSRKVKFEPRRSRRENTEHMTNLSRASTNCEYFVKLFDKTIDLSPYCKYNSNQYISLYPVCRIWARNNYGIPDFLRSKRNYPPPQMKDDNIEPDGPYSESPVDVYHLPKPEPLPRDENGNPINLRVPKCVRDFKPPKSKAADEINSMEHLSVKETLALNIPHWKYIKKQFLLAARENEKRYKHSFDMLKSMFDKANNGDPDVDSYKYPPYESDASVRIAENKVSPQLETKTNSVIES</sequence>
<dbReference type="InterPro" id="IPR028226">
    <property type="entry name" value="LIN37"/>
</dbReference>
<dbReference type="GO" id="GO:0017053">
    <property type="term" value="C:transcription repressor complex"/>
    <property type="evidence" value="ECO:0007669"/>
    <property type="project" value="InterPro"/>
</dbReference>
<proteinExistence type="predicted"/>
<dbReference type="AlphaFoldDB" id="A0A9Q0M8I6"/>
<dbReference type="Pfam" id="PF15306">
    <property type="entry name" value="LIN37"/>
    <property type="match status" value="1"/>
</dbReference>
<name>A0A9Q0M8I6_BLOTA</name>
<feature type="compositionally biased region" description="Polar residues" evidence="1">
    <location>
        <begin position="1"/>
        <end position="12"/>
    </location>
</feature>
<dbReference type="OMA" id="YKYPPYE"/>
<comment type="caution">
    <text evidence="2">The sequence shown here is derived from an EMBL/GenBank/DDBJ whole genome shotgun (WGS) entry which is preliminary data.</text>
</comment>
<dbReference type="EMBL" id="JAPWDV010000002">
    <property type="protein sequence ID" value="KAJ6220829.1"/>
    <property type="molecule type" value="Genomic_DNA"/>
</dbReference>
<dbReference type="GO" id="GO:0000122">
    <property type="term" value="P:negative regulation of transcription by RNA polymerase II"/>
    <property type="evidence" value="ECO:0007669"/>
    <property type="project" value="TreeGrafter"/>
</dbReference>
<protein>
    <submittedName>
        <fullName evidence="2">Uncharacterized protein</fullName>
    </submittedName>
</protein>
<evidence type="ECO:0000256" key="1">
    <source>
        <dbReference type="SAM" id="MobiDB-lite"/>
    </source>
</evidence>
<evidence type="ECO:0000313" key="2">
    <source>
        <dbReference type="EMBL" id="KAJ6220829.1"/>
    </source>
</evidence>
<gene>
    <name evidence="2" type="ORF">RDWZM_006641</name>
</gene>
<dbReference type="Proteomes" id="UP001142055">
    <property type="component" value="Chromosome 2"/>
</dbReference>
<feature type="compositionally biased region" description="Basic and acidic residues" evidence="1">
    <location>
        <begin position="262"/>
        <end position="274"/>
    </location>
</feature>
<feature type="region of interest" description="Disordered" evidence="1">
    <location>
        <begin position="231"/>
        <end position="281"/>
    </location>
</feature>
<dbReference type="PANTHER" id="PTHR31336:SF3">
    <property type="entry name" value="PROTEIN LIN-37 HOMOLOG"/>
    <property type="match status" value="1"/>
</dbReference>
<feature type="region of interest" description="Disordered" evidence="1">
    <location>
        <begin position="1"/>
        <end position="26"/>
    </location>
</feature>
<reference evidence="2" key="1">
    <citation type="submission" date="2022-12" db="EMBL/GenBank/DDBJ databases">
        <title>Genome assemblies of Blomia tropicalis.</title>
        <authorList>
            <person name="Cui Y."/>
        </authorList>
    </citation>
    <scope>NUCLEOTIDE SEQUENCE</scope>
    <source>
        <tissue evidence="2">Adult mites</tissue>
    </source>
</reference>
<organism evidence="2 3">
    <name type="scientific">Blomia tropicalis</name>
    <name type="common">Mite</name>
    <dbReference type="NCBI Taxonomy" id="40697"/>
    <lineage>
        <taxon>Eukaryota</taxon>
        <taxon>Metazoa</taxon>
        <taxon>Ecdysozoa</taxon>
        <taxon>Arthropoda</taxon>
        <taxon>Chelicerata</taxon>
        <taxon>Arachnida</taxon>
        <taxon>Acari</taxon>
        <taxon>Acariformes</taxon>
        <taxon>Sarcoptiformes</taxon>
        <taxon>Astigmata</taxon>
        <taxon>Glycyphagoidea</taxon>
        <taxon>Echimyopodidae</taxon>
        <taxon>Blomia</taxon>
    </lineage>
</organism>
<feature type="region of interest" description="Disordered" evidence="1">
    <location>
        <begin position="79"/>
        <end position="113"/>
    </location>
</feature>
<accession>A0A9Q0M8I6</accession>
<dbReference type="GO" id="GO:0031523">
    <property type="term" value="C:Myb complex"/>
    <property type="evidence" value="ECO:0007669"/>
    <property type="project" value="TreeGrafter"/>
</dbReference>
<dbReference type="PANTHER" id="PTHR31336">
    <property type="entry name" value="LIN37 HOMOLOG"/>
    <property type="match status" value="1"/>
</dbReference>